<dbReference type="AlphaFoldDB" id="A0A1I7XCW3"/>
<dbReference type="WBParaSite" id="Hba_15292">
    <property type="protein sequence ID" value="Hba_15292"/>
    <property type="gene ID" value="Hba_15292"/>
</dbReference>
<proteinExistence type="predicted"/>
<reference evidence="2" key="1">
    <citation type="submission" date="2016-11" db="UniProtKB">
        <authorList>
            <consortium name="WormBaseParasite"/>
        </authorList>
    </citation>
    <scope>IDENTIFICATION</scope>
</reference>
<organism evidence="1 2">
    <name type="scientific">Heterorhabditis bacteriophora</name>
    <name type="common">Entomopathogenic nematode worm</name>
    <dbReference type="NCBI Taxonomy" id="37862"/>
    <lineage>
        <taxon>Eukaryota</taxon>
        <taxon>Metazoa</taxon>
        <taxon>Ecdysozoa</taxon>
        <taxon>Nematoda</taxon>
        <taxon>Chromadorea</taxon>
        <taxon>Rhabditida</taxon>
        <taxon>Rhabditina</taxon>
        <taxon>Rhabditomorpha</taxon>
        <taxon>Strongyloidea</taxon>
        <taxon>Heterorhabditidae</taxon>
        <taxon>Heterorhabditis</taxon>
    </lineage>
</organism>
<evidence type="ECO:0000313" key="2">
    <source>
        <dbReference type="WBParaSite" id="Hba_15292"/>
    </source>
</evidence>
<evidence type="ECO:0000313" key="1">
    <source>
        <dbReference type="Proteomes" id="UP000095283"/>
    </source>
</evidence>
<name>A0A1I7XCW3_HETBA</name>
<accession>A0A1I7XCW3</accession>
<dbReference type="Proteomes" id="UP000095283">
    <property type="component" value="Unplaced"/>
</dbReference>
<keyword evidence="1" id="KW-1185">Reference proteome</keyword>
<sequence length="86" mass="9095">MAASNQHRLAVPHSAPMVETAAYHEVPAAPPSGYGLGADSLGFDLDIVLKDADGSLMDAELDTVYDFNLGGGCGIIRYIIFMLLNL</sequence>
<protein>
    <submittedName>
        <fullName evidence="2">Uncharacterized protein</fullName>
    </submittedName>
</protein>